<evidence type="ECO:0000256" key="1">
    <source>
        <dbReference type="SAM" id="MobiDB-lite"/>
    </source>
</evidence>
<protein>
    <submittedName>
        <fullName evidence="2">Uncharacterized protein</fullName>
    </submittedName>
</protein>
<reference evidence="2" key="1">
    <citation type="submission" date="2023-06" db="EMBL/GenBank/DDBJ databases">
        <title>Genomic analysis of the entomopathogenic nematode Steinernema hermaphroditum.</title>
        <authorList>
            <person name="Schwarz E.M."/>
            <person name="Heppert J.K."/>
            <person name="Baniya A."/>
            <person name="Schwartz H.T."/>
            <person name="Tan C.-H."/>
            <person name="Antoshechkin I."/>
            <person name="Sternberg P.W."/>
            <person name="Goodrich-Blair H."/>
            <person name="Dillman A.R."/>
        </authorList>
    </citation>
    <scope>NUCLEOTIDE SEQUENCE</scope>
    <source>
        <strain evidence="2">PS9179</strain>
        <tissue evidence="2">Whole animal</tissue>
    </source>
</reference>
<accession>A0AA39M490</accession>
<evidence type="ECO:0000313" key="3">
    <source>
        <dbReference type="Proteomes" id="UP001175271"/>
    </source>
</evidence>
<name>A0AA39M490_9BILA</name>
<dbReference type="Proteomes" id="UP001175271">
    <property type="component" value="Unassembled WGS sequence"/>
</dbReference>
<dbReference type="AlphaFoldDB" id="A0AA39M490"/>
<keyword evidence="3" id="KW-1185">Reference proteome</keyword>
<feature type="region of interest" description="Disordered" evidence="1">
    <location>
        <begin position="212"/>
        <end position="243"/>
    </location>
</feature>
<sequence>MTSSLEDLTDYYRQTGLFKALNSEFESKVAGLPKDKHDVPLAGTFPKRKTRRPSIFEEYLGKSPERLITKSTIPVAEKFPNDSSSYKLALEQKKAGKTIYQMEKEKGYNNPEMLRFLYGFTPSTREPEETCVNLLEIGSNGQRMMRNVQTEELISFYENNDGVQDYNRNVVEYPPLVEEMPERRASESPSTVLRIFVTPDSKEEILTVISPVPGDDFTDSGIENNGNFQSPTTSVDYSPRSEF</sequence>
<feature type="compositionally biased region" description="Polar residues" evidence="1">
    <location>
        <begin position="221"/>
        <end position="236"/>
    </location>
</feature>
<organism evidence="2 3">
    <name type="scientific">Steinernema hermaphroditum</name>
    <dbReference type="NCBI Taxonomy" id="289476"/>
    <lineage>
        <taxon>Eukaryota</taxon>
        <taxon>Metazoa</taxon>
        <taxon>Ecdysozoa</taxon>
        <taxon>Nematoda</taxon>
        <taxon>Chromadorea</taxon>
        <taxon>Rhabditida</taxon>
        <taxon>Tylenchina</taxon>
        <taxon>Panagrolaimomorpha</taxon>
        <taxon>Strongyloidoidea</taxon>
        <taxon>Steinernematidae</taxon>
        <taxon>Steinernema</taxon>
    </lineage>
</organism>
<gene>
    <name evidence="2" type="ORF">QR680_015051</name>
</gene>
<dbReference type="EMBL" id="JAUCMV010000002">
    <property type="protein sequence ID" value="KAK0421081.1"/>
    <property type="molecule type" value="Genomic_DNA"/>
</dbReference>
<proteinExistence type="predicted"/>
<evidence type="ECO:0000313" key="2">
    <source>
        <dbReference type="EMBL" id="KAK0421081.1"/>
    </source>
</evidence>
<comment type="caution">
    <text evidence="2">The sequence shown here is derived from an EMBL/GenBank/DDBJ whole genome shotgun (WGS) entry which is preliminary data.</text>
</comment>